<dbReference type="Gene3D" id="3.10.100.10">
    <property type="entry name" value="Mannose-Binding Protein A, subunit A"/>
    <property type="match status" value="1"/>
</dbReference>
<evidence type="ECO:0000313" key="3">
    <source>
        <dbReference type="Proteomes" id="UP000095282"/>
    </source>
</evidence>
<dbReference type="STRING" id="1561998.A0A1I7V4G5"/>
<accession>A0A1I7V4G5</accession>
<sequence length="219" mass="23720">MKTDPTTIATTTTTPTTTPTTTTKTTTKTTTTTPTTTTVTTPTTTVTTTTIESTTTTGEPQYITFTMTTQGDLLTECLAGCPSGWQYVYSKCYKKFNQAVTYDQAVSACQGQGAELVTIESSHENDALRKAFDTNALVDESMETWIGLKSSSGSWLWTDGSVAGFTNWAQTQPSSNAQCVQMITDSLINSTYQYQRGGWKTYDCSKTSASYICEKNAAV</sequence>
<reference evidence="4" key="1">
    <citation type="submission" date="2016-11" db="UniProtKB">
        <authorList>
            <consortium name="WormBaseParasite"/>
        </authorList>
    </citation>
    <scope>IDENTIFICATION</scope>
</reference>
<name>A0A1I7V4G5_9PELO</name>
<dbReference type="Pfam" id="PF00059">
    <property type="entry name" value="Lectin_C"/>
    <property type="match status" value="1"/>
</dbReference>
<evidence type="ECO:0000256" key="1">
    <source>
        <dbReference type="SAM" id="MobiDB-lite"/>
    </source>
</evidence>
<keyword evidence="3" id="KW-1185">Reference proteome</keyword>
<dbReference type="InterPro" id="IPR050111">
    <property type="entry name" value="C-type_lectin/snaclec_domain"/>
</dbReference>
<evidence type="ECO:0000313" key="4">
    <source>
        <dbReference type="WBParaSite" id="Csp11.Scaffold630.g22299.t1"/>
    </source>
</evidence>
<evidence type="ECO:0000259" key="2">
    <source>
        <dbReference type="PROSITE" id="PS50041"/>
    </source>
</evidence>
<proteinExistence type="predicted"/>
<feature type="region of interest" description="Disordered" evidence="1">
    <location>
        <begin position="1"/>
        <end position="53"/>
    </location>
</feature>
<dbReference type="Proteomes" id="UP000095282">
    <property type="component" value="Unplaced"/>
</dbReference>
<dbReference type="InterPro" id="IPR016186">
    <property type="entry name" value="C-type_lectin-like/link_sf"/>
</dbReference>
<dbReference type="CDD" id="cd00037">
    <property type="entry name" value="CLECT"/>
    <property type="match status" value="1"/>
</dbReference>
<dbReference type="PROSITE" id="PS50041">
    <property type="entry name" value="C_TYPE_LECTIN_2"/>
    <property type="match status" value="1"/>
</dbReference>
<dbReference type="InterPro" id="IPR001304">
    <property type="entry name" value="C-type_lectin-like"/>
</dbReference>
<dbReference type="AlphaFoldDB" id="A0A1I7V4G5"/>
<organism evidence="3 4">
    <name type="scientific">Caenorhabditis tropicalis</name>
    <dbReference type="NCBI Taxonomy" id="1561998"/>
    <lineage>
        <taxon>Eukaryota</taxon>
        <taxon>Metazoa</taxon>
        <taxon>Ecdysozoa</taxon>
        <taxon>Nematoda</taxon>
        <taxon>Chromadorea</taxon>
        <taxon>Rhabditida</taxon>
        <taxon>Rhabditina</taxon>
        <taxon>Rhabditomorpha</taxon>
        <taxon>Rhabditoidea</taxon>
        <taxon>Rhabditidae</taxon>
        <taxon>Peloderinae</taxon>
        <taxon>Caenorhabditis</taxon>
    </lineage>
</organism>
<dbReference type="SMART" id="SM00034">
    <property type="entry name" value="CLECT"/>
    <property type="match status" value="1"/>
</dbReference>
<dbReference type="InterPro" id="IPR016187">
    <property type="entry name" value="CTDL_fold"/>
</dbReference>
<protein>
    <submittedName>
        <fullName evidence="4">C-type lectin domain-containing protein</fullName>
    </submittedName>
</protein>
<dbReference type="PANTHER" id="PTHR22803">
    <property type="entry name" value="MANNOSE, PHOSPHOLIPASE, LECTIN RECEPTOR RELATED"/>
    <property type="match status" value="1"/>
</dbReference>
<dbReference type="eggNOG" id="KOG4297">
    <property type="taxonomic scope" value="Eukaryota"/>
</dbReference>
<dbReference type="WBParaSite" id="Csp11.Scaffold630.g22299.t1">
    <property type="protein sequence ID" value="Csp11.Scaffold630.g22299.t1"/>
    <property type="gene ID" value="Csp11.Scaffold630.g22299"/>
</dbReference>
<feature type="domain" description="C-type lectin" evidence="2">
    <location>
        <begin position="88"/>
        <end position="206"/>
    </location>
</feature>
<dbReference type="SUPFAM" id="SSF56436">
    <property type="entry name" value="C-type lectin-like"/>
    <property type="match status" value="1"/>
</dbReference>